<evidence type="ECO:0000256" key="2">
    <source>
        <dbReference type="ARBA" id="ARBA00022692"/>
    </source>
</evidence>
<dbReference type="PROSITE" id="PS00211">
    <property type="entry name" value="ABC_TRANSPORTER_1"/>
    <property type="match status" value="1"/>
</dbReference>
<dbReference type="InterPro" id="IPR039421">
    <property type="entry name" value="Type_1_exporter"/>
</dbReference>
<comment type="subcellular location">
    <subcellularLocation>
        <location evidence="1">Cell membrane</location>
        <topology evidence="1">Multi-pass membrane protein</topology>
    </subcellularLocation>
</comment>
<evidence type="ECO:0000256" key="3">
    <source>
        <dbReference type="ARBA" id="ARBA00022741"/>
    </source>
</evidence>
<dbReference type="Gene3D" id="3.40.50.300">
    <property type="entry name" value="P-loop containing nucleotide triphosphate hydrolases"/>
    <property type="match status" value="1"/>
</dbReference>
<keyword evidence="10" id="KW-1185">Reference proteome</keyword>
<evidence type="ECO:0000256" key="6">
    <source>
        <dbReference type="ARBA" id="ARBA00023136"/>
    </source>
</evidence>
<dbReference type="PANTHER" id="PTHR24221:SF654">
    <property type="entry name" value="ATP-BINDING CASSETTE SUB-FAMILY B MEMBER 6"/>
    <property type="match status" value="1"/>
</dbReference>
<proteinExistence type="predicted"/>
<feature type="transmembrane region" description="Helical" evidence="7">
    <location>
        <begin position="245"/>
        <end position="263"/>
    </location>
</feature>
<organism evidence="9 10">
    <name type="scientific">Tenggerimyces flavus</name>
    <dbReference type="NCBI Taxonomy" id="1708749"/>
    <lineage>
        <taxon>Bacteria</taxon>
        <taxon>Bacillati</taxon>
        <taxon>Actinomycetota</taxon>
        <taxon>Actinomycetes</taxon>
        <taxon>Propionibacteriales</taxon>
        <taxon>Nocardioidaceae</taxon>
        <taxon>Tenggerimyces</taxon>
    </lineage>
</organism>
<gene>
    <name evidence="9" type="ORF">ACFOUW_07420</name>
</gene>
<evidence type="ECO:0000256" key="1">
    <source>
        <dbReference type="ARBA" id="ARBA00004651"/>
    </source>
</evidence>
<keyword evidence="2 7" id="KW-0812">Transmembrane</keyword>
<keyword evidence="5 7" id="KW-1133">Transmembrane helix</keyword>
<feature type="transmembrane region" description="Helical" evidence="7">
    <location>
        <begin position="12"/>
        <end position="32"/>
    </location>
</feature>
<comment type="caution">
    <text evidence="9">The sequence shown here is derived from an EMBL/GenBank/DDBJ whole genome shotgun (WGS) entry which is preliminary data.</text>
</comment>
<reference evidence="10" key="1">
    <citation type="journal article" date="2019" name="Int. J. Syst. Evol. Microbiol.">
        <title>The Global Catalogue of Microorganisms (GCM) 10K type strain sequencing project: providing services to taxonomists for standard genome sequencing and annotation.</title>
        <authorList>
            <consortium name="The Broad Institute Genomics Platform"/>
            <consortium name="The Broad Institute Genome Sequencing Center for Infectious Disease"/>
            <person name="Wu L."/>
            <person name="Ma J."/>
        </authorList>
    </citation>
    <scope>NUCLEOTIDE SEQUENCE [LARGE SCALE GENOMIC DNA]</scope>
    <source>
        <strain evidence="10">CGMCC 4.7241</strain>
    </source>
</reference>
<evidence type="ECO:0000313" key="10">
    <source>
        <dbReference type="Proteomes" id="UP001595699"/>
    </source>
</evidence>
<dbReference type="InterPro" id="IPR036640">
    <property type="entry name" value="ABC1_TM_sf"/>
</dbReference>
<dbReference type="SMART" id="SM00382">
    <property type="entry name" value="AAA"/>
    <property type="match status" value="1"/>
</dbReference>
<evidence type="ECO:0000259" key="8">
    <source>
        <dbReference type="PROSITE" id="PS50893"/>
    </source>
</evidence>
<keyword evidence="4 9" id="KW-0067">ATP-binding</keyword>
<name>A0ABV7Y761_9ACTN</name>
<dbReference type="Pfam" id="PF00005">
    <property type="entry name" value="ABC_tran"/>
    <property type="match status" value="1"/>
</dbReference>
<sequence length="592" mass="63878">MTLVRAFPASVTFLFMLALLLGALPAIFALLVGRLVETLPAAVEGGMGSAAGGRVVTTLVWVTAVLVAREVVDGVYQVAKWDFYRRYEEYLMARVMRATLAAPRLELFEDREQAAVADKAVHIAGWEPGDLVDGWTTKWRVQAPGLASAVLVATVWPIAAVVVTAVWVLISRRLQADLHRSDLYAYGEALRHADYYSRIGQRIEWAKEVRVFGLVDWVAGRFGRQWAVILDEMWKARRVDQRSTTLLFVALAAANGGVLVLAARSAADGSLGIAGLTVLVQGLLGLAALADQDADNLIVYGSPHIPTVRELEQAVAAQSTRPAGTLVASGPAHEVRFDGVRFAYPGREEPVFDGLDLRIEAGTSLGIVGINGAGKTTLIKLLAGLEAPQAGRITVDGTDLADLDPDSWRRRVAAIFQDFVRYELPARDNIGFGSIDVRDDERIAEAAHRAGANDVLAGLPNGLDTLLSRRFPGGVDLSGGQWQRIALARAMVAVQAGARVLVLDEPTAQLDVRAEADIYDRFLDLTHGLTTIVISHRFSTVRRADRIVVLDAGRISEDGSHDELVAAGGTYARLFAKQAQRYHDAADGGDDA</sequence>
<keyword evidence="6 7" id="KW-0472">Membrane</keyword>
<protein>
    <submittedName>
        <fullName evidence="9">ABC transporter ATP-binding protein</fullName>
    </submittedName>
</protein>
<evidence type="ECO:0000256" key="5">
    <source>
        <dbReference type="ARBA" id="ARBA00022989"/>
    </source>
</evidence>
<dbReference type="GO" id="GO:0005524">
    <property type="term" value="F:ATP binding"/>
    <property type="evidence" value="ECO:0007669"/>
    <property type="project" value="UniProtKB-KW"/>
</dbReference>
<evidence type="ECO:0000313" key="9">
    <source>
        <dbReference type="EMBL" id="MFC3760662.1"/>
    </source>
</evidence>
<evidence type="ECO:0000256" key="7">
    <source>
        <dbReference type="SAM" id="Phobius"/>
    </source>
</evidence>
<keyword evidence="3" id="KW-0547">Nucleotide-binding</keyword>
<dbReference type="PROSITE" id="PS50893">
    <property type="entry name" value="ABC_TRANSPORTER_2"/>
    <property type="match status" value="1"/>
</dbReference>
<evidence type="ECO:0000256" key="4">
    <source>
        <dbReference type="ARBA" id="ARBA00022840"/>
    </source>
</evidence>
<dbReference type="RefSeq" id="WP_205122915.1">
    <property type="nucleotide sequence ID" value="NZ_JAFBCM010000001.1"/>
</dbReference>
<dbReference type="EMBL" id="JBHRZH010000006">
    <property type="protein sequence ID" value="MFC3760662.1"/>
    <property type="molecule type" value="Genomic_DNA"/>
</dbReference>
<dbReference type="InterPro" id="IPR027417">
    <property type="entry name" value="P-loop_NTPase"/>
</dbReference>
<dbReference type="PANTHER" id="PTHR24221">
    <property type="entry name" value="ATP-BINDING CASSETTE SUB-FAMILY B"/>
    <property type="match status" value="1"/>
</dbReference>
<dbReference type="SUPFAM" id="SSF90123">
    <property type="entry name" value="ABC transporter transmembrane region"/>
    <property type="match status" value="1"/>
</dbReference>
<feature type="transmembrane region" description="Helical" evidence="7">
    <location>
        <begin position="146"/>
        <end position="170"/>
    </location>
</feature>
<dbReference type="Proteomes" id="UP001595699">
    <property type="component" value="Unassembled WGS sequence"/>
</dbReference>
<dbReference type="InterPro" id="IPR003439">
    <property type="entry name" value="ABC_transporter-like_ATP-bd"/>
</dbReference>
<feature type="domain" description="ABC transporter" evidence="8">
    <location>
        <begin position="335"/>
        <end position="577"/>
    </location>
</feature>
<dbReference type="InterPro" id="IPR017871">
    <property type="entry name" value="ABC_transporter-like_CS"/>
</dbReference>
<accession>A0ABV7Y761</accession>
<dbReference type="SUPFAM" id="SSF52540">
    <property type="entry name" value="P-loop containing nucleoside triphosphate hydrolases"/>
    <property type="match status" value="1"/>
</dbReference>
<dbReference type="InterPro" id="IPR003593">
    <property type="entry name" value="AAA+_ATPase"/>
</dbReference>
<dbReference type="Gene3D" id="1.20.1560.10">
    <property type="entry name" value="ABC transporter type 1, transmembrane domain"/>
    <property type="match status" value="1"/>
</dbReference>